<dbReference type="Proteomes" id="UP000011134">
    <property type="component" value="Unassembled WGS sequence"/>
</dbReference>
<organism evidence="1 2">
    <name type="scientific">Photobacterium marinum</name>
    <dbReference type="NCBI Taxonomy" id="1056511"/>
    <lineage>
        <taxon>Bacteria</taxon>
        <taxon>Pseudomonadati</taxon>
        <taxon>Pseudomonadota</taxon>
        <taxon>Gammaproteobacteria</taxon>
        <taxon>Vibrionales</taxon>
        <taxon>Vibrionaceae</taxon>
        <taxon>Photobacterium</taxon>
    </lineage>
</organism>
<dbReference type="AlphaFoldDB" id="L8JGE5"/>
<evidence type="ECO:0000313" key="1">
    <source>
        <dbReference type="EMBL" id="ELR66502.1"/>
    </source>
</evidence>
<reference evidence="1 2" key="1">
    <citation type="submission" date="2012-12" db="EMBL/GenBank/DDBJ databases">
        <title>Genome Assembly of Photobacterium sp. AK15.</title>
        <authorList>
            <person name="Khatri I."/>
            <person name="Vaidya B."/>
            <person name="Srinivas T.N.R."/>
            <person name="Subramanian S."/>
            <person name="Pinnaka A."/>
        </authorList>
    </citation>
    <scope>NUCLEOTIDE SEQUENCE [LARGE SCALE GENOMIC DNA]</scope>
    <source>
        <strain evidence="1 2">AK15</strain>
    </source>
</reference>
<evidence type="ECO:0000313" key="2">
    <source>
        <dbReference type="Proteomes" id="UP000011134"/>
    </source>
</evidence>
<proteinExistence type="predicted"/>
<protein>
    <submittedName>
        <fullName evidence="1">Uncharacterized protein</fullName>
    </submittedName>
</protein>
<dbReference type="PATRIC" id="fig|1056511.3.peg.1030"/>
<gene>
    <name evidence="1" type="ORF">C942_04200</name>
</gene>
<comment type="caution">
    <text evidence="1">The sequence shown here is derived from an EMBL/GenBank/DDBJ whole genome shotgun (WGS) entry which is preliminary data.</text>
</comment>
<name>L8JGE5_9GAMM</name>
<sequence>MLLIAIERIFAESVSSLADDASVPLAFASLSISSSRSFSTFDIAFSFNINHPNNVLTLAFLLLSSKHNFTVAYSGLYQLKNDRSN</sequence>
<dbReference type="EMBL" id="AMZO01000006">
    <property type="protein sequence ID" value="ELR66502.1"/>
    <property type="molecule type" value="Genomic_DNA"/>
</dbReference>
<keyword evidence="2" id="KW-1185">Reference proteome</keyword>
<accession>L8JGE5</accession>